<dbReference type="PANTHER" id="PTHR21446:SF12">
    <property type="entry name" value="POTASSIUM CHANNEL TETRAMERIZATION DOMAIN CONTAINING 1"/>
    <property type="match status" value="1"/>
</dbReference>
<reference evidence="2" key="1">
    <citation type="submission" date="2021-06" db="EMBL/GenBank/DDBJ databases">
        <authorList>
            <person name="Kallberg Y."/>
            <person name="Tangrot J."/>
            <person name="Rosling A."/>
        </authorList>
    </citation>
    <scope>NUCLEOTIDE SEQUENCE</scope>
    <source>
        <strain evidence="2">IN212</strain>
    </source>
</reference>
<protein>
    <submittedName>
        <fullName evidence="2">2260_t:CDS:1</fullName>
    </submittedName>
</protein>
<dbReference type="GO" id="GO:0003677">
    <property type="term" value="F:DNA binding"/>
    <property type="evidence" value="ECO:0007669"/>
    <property type="project" value="InterPro"/>
</dbReference>
<dbReference type="Gene3D" id="1.10.443.10">
    <property type="entry name" value="Intergrase catalytic core"/>
    <property type="match status" value="1"/>
</dbReference>
<evidence type="ECO:0000313" key="3">
    <source>
        <dbReference type="Proteomes" id="UP000789396"/>
    </source>
</evidence>
<dbReference type="InterPro" id="IPR013762">
    <property type="entry name" value="Integrase-like_cat_sf"/>
</dbReference>
<feature type="non-terminal residue" evidence="2">
    <location>
        <position position="338"/>
    </location>
</feature>
<comment type="caution">
    <text evidence="2">The sequence shown here is derived from an EMBL/GenBank/DDBJ whole genome shotgun (WGS) entry which is preliminary data.</text>
</comment>
<dbReference type="GO" id="GO:0015074">
    <property type="term" value="P:DNA integration"/>
    <property type="evidence" value="ECO:0007669"/>
    <property type="project" value="InterPro"/>
</dbReference>
<accession>A0A9N9JF41</accession>
<organism evidence="2 3">
    <name type="scientific">Racocetra fulgida</name>
    <dbReference type="NCBI Taxonomy" id="60492"/>
    <lineage>
        <taxon>Eukaryota</taxon>
        <taxon>Fungi</taxon>
        <taxon>Fungi incertae sedis</taxon>
        <taxon>Mucoromycota</taxon>
        <taxon>Glomeromycotina</taxon>
        <taxon>Glomeromycetes</taxon>
        <taxon>Diversisporales</taxon>
        <taxon>Gigasporaceae</taxon>
        <taxon>Racocetra</taxon>
    </lineage>
</organism>
<sequence>MPKNKKEKIYQKPTEEQLQYLRNKSKVLNTQRSTQNWILKFQKYRLDIGLEGVPEDINETSKLEMELCDYFTVAEKEDGSSYSVSSLLAAIQAINRFYNSSTSKIKPVNLCDWQAFPNLWEILDGKIKDLSEKGYSETNGSDLLSIEEIQQILQHEATLKDTLNGLLNWVFFYNAIFLALRGGEHYTLMANHFQKRKDGGFNVFIYKSKTNQRGLKNLDSADKISIPTENSEIIANYKKYFLNRPIDANPEFYLQPIDTKSAQNYEVSTITRHHSLSFLARYERPKDGVQKSALVNLIDTVNSKTNTIAPQPQSTTILPNKDLYHGFKTAQQIYQGKL</sequence>
<proteinExistence type="predicted"/>
<dbReference type="InterPro" id="IPR052787">
    <property type="entry name" value="MAVS"/>
</dbReference>
<dbReference type="Proteomes" id="UP000789396">
    <property type="component" value="Unassembled WGS sequence"/>
</dbReference>
<dbReference type="AlphaFoldDB" id="A0A9N9JF41"/>
<dbReference type="InterPro" id="IPR011010">
    <property type="entry name" value="DNA_brk_join_enz"/>
</dbReference>
<gene>
    <name evidence="2" type="ORF">RFULGI_LOCUS15660</name>
</gene>
<name>A0A9N9JF41_9GLOM</name>
<dbReference type="PANTHER" id="PTHR21446">
    <property type="entry name" value="DUF3504 DOMAIN-CONTAINING PROTEIN"/>
    <property type="match status" value="1"/>
</dbReference>
<dbReference type="GO" id="GO:0006310">
    <property type="term" value="P:DNA recombination"/>
    <property type="evidence" value="ECO:0007669"/>
    <property type="project" value="UniProtKB-KW"/>
</dbReference>
<dbReference type="EMBL" id="CAJVPZ010051546">
    <property type="protein sequence ID" value="CAG8779205.1"/>
    <property type="molecule type" value="Genomic_DNA"/>
</dbReference>
<evidence type="ECO:0000313" key="2">
    <source>
        <dbReference type="EMBL" id="CAG8779205.1"/>
    </source>
</evidence>
<keyword evidence="1" id="KW-0233">DNA recombination</keyword>
<dbReference type="OrthoDB" id="2449280at2759"/>
<evidence type="ECO:0000256" key="1">
    <source>
        <dbReference type="ARBA" id="ARBA00023172"/>
    </source>
</evidence>
<feature type="non-terminal residue" evidence="2">
    <location>
        <position position="1"/>
    </location>
</feature>
<dbReference type="SUPFAM" id="SSF56349">
    <property type="entry name" value="DNA breaking-rejoining enzymes"/>
    <property type="match status" value="1"/>
</dbReference>
<keyword evidence="3" id="KW-1185">Reference proteome</keyword>